<dbReference type="PANTHER" id="PTHR46657:SF1">
    <property type="entry name" value="CENTROSOMAL PROTEIN OF 128 KDA"/>
    <property type="match status" value="1"/>
</dbReference>
<proteinExistence type="predicted"/>
<dbReference type="EMBL" id="MRZV01000360">
    <property type="protein sequence ID" value="PIK51703.1"/>
    <property type="molecule type" value="Genomic_DNA"/>
</dbReference>
<accession>A0A2G8KUL7</accession>
<dbReference type="GO" id="GO:0000922">
    <property type="term" value="C:spindle pole"/>
    <property type="evidence" value="ECO:0007669"/>
    <property type="project" value="TreeGrafter"/>
</dbReference>
<feature type="compositionally biased region" description="Acidic residues" evidence="1">
    <location>
        <begin position="1"/>
        <end position="12"/>
    </location>
</feature>
<sequence>MSTGSDEYEDSDSISQTRSRYQRSYRQKPTMMSTTSTLSSRIGQINRSLQDTNRNINAVDGLLDDYKDVNGNNQKLSIGDNLAKSTEQLREERKKKRSSFREGDSRTLHASDLEAGGGDVGQRYNPTSPLREYRVSGGASTRHHHQTPGVRFDETSEEVHELHQAVRDLSSDQLRLGTELNQEIQNRNRLEFDTNRKYHDLNESISRTPSKSTNESSQVSLTDNGVC</sequence>
<feature type="region of interest" description="Disordered" evidence="1">
    <location>
        <begin position="70"/>
        <end position="125"/>
    </location>
</feature>
<dbReference type="STRING" id="307972.A0A2G8KUL7"/>
<feature type="compositionally biased region" description="Low complexity" evidence="1">
    <location>
        <begin position="30"/>
        <end position="40"/>
    </location>
</feature>
<dbReference type="PANTHER" id="PTHR46657">
    <property type="entry name" value="CENTROSOMAL PROTEIN OF 128 KDA"/>
    <property type="match status" value="1"/>
</dbReference>
<feature type="region of interest" description="Disordered" evidence="1">
    <location>
        <begin position="202"/>
        <end position="227"/>
    </location>
</feature>
<dbReference type="OrthoDB" id="10046318at2759"/>
<evidence type="ECO:0000313" key="2">
    <source>
        <dbReference type="EMBL" id="PIK51703.1"/>
    </source>
</evidence>
<name>A0A2G8KUL7_STIJA</name>
<dbReference type="Proteomes" id="UP000230750">
    <property type="component" value="Unassembled WGS sequence"/>
</dbReference>
<feature type="compositionally biased region" description="Polar residues" evidence="1">
    <location>
        <begin position="203"/>
        <end position="227"/>
    </location>
</feature>
<protein>
    <submittedName>
        <fullName evidence="2">Uncharacterized protein</fullName>
    </submittedName>
</protein>
<keyword evidence="3" id="KW-1185">Reference proteome</keyword>
<gene>
    <name evidence="2" type="ORF">BSL78_11423</name>
</gene>
<dbReference type="InterPro" id="IPR026652">
    <property type="entry name" value="CEP128"/>
</dbReference>
<feature type="region of interest" description="Disordered" evidence="1">
    <location>
        <begin position="1"/>
        <end position="41"/>
    </location>
</feature>
<feature type="compositionally biased region" description="Basic and acidic residues" evidence="1">
    <location>
        <begin position="99"/>
        <end position="112"/>
    </location>
</feature>
<evidence type="ECO:0000256" key="1">
    <source>
        <dbReference type="SAM" id="MobiDB-lite"/>
    </source>
</evidence>
<comment type="caution">
    <text evidence="2">The sequence shown here is derived from an EMBL/GenBank/DDBJ whole genome shotgun (WGS) entry which is preliminary data.</text>
</comment>
<evidence type="ECO:0000313" key="3">
    <source>
        <dbReference type="Proteomes" id="UP000230750"/>
    </source>
</evidence>
<organism evidence="2 3">
    <name type="scientific">Stichopus japonicus</name>
    <name type="common">Sea cucumber</name>
    <dbReference type="NCBI Taxonomy" id="307972"/>
    <lineage>
        <taxon>Eukaryota</taxon>
        <taxon>Metazoa</taxon>
        <taxon>Echinodermata</taxon>
        <taxon>Eleutherozoa</taxon>
        <taxon>Echinozoa</taxon>
        <taxon>Holothuroidea</taxon>
        <taxon>Aspidochirotacea</taxon>
        <taxon>Aspidochirotida</taxon>
        <taxon>Stichopodidae</taxon>
        <taxon>Apostichopus</taxon>
    </lineage>
</organism>
<dbReference type="GO" id="GO:0005814">
    <property type="term" value="C:centriole"/>
    <property type="evidence" value="ECO:0007669"/>
    <property type="project" value="TreeGrafter"/>
</dbReference>
<dbReference type="AlphaFoldDB" id="A0A2G8KUL7"/>
<reference evidence="2 3" key="1">
    <citation type="journal article" date="2017" name="PLoS Biol.">
        <title>The sea cucumber genome provides insights into morphological evolution and visceral regeneration.</title>
        <authorList>
            <person name="Zhang X."/>
            <person name="Sun L."/>
            <person name="Yuan J."/>
            <person name="Sun Y."/>
            <person name="Gao Y."/>
            <person name="Zhang L."/>
            <person name="Li S."/>
            <person name="Dai H."/>
            <person name="Hamel J.F."/>
            <person name="Liu C."/>
            <person name="Yu Y."/>
            <person name="Liu S."/>
            <person name="Lin W."/>
            <person name="Guo K."/>
            <person name="Jin S."/>
            <person name="Xu P."/>
            <person name="Storey K.B."/>
            <person name="Huan P."/>
            <person name="Zhang T."/>
            <person name="Zhou Y."/>
            <person name="Zhang J."/>
            <person name="Lin C."/>
            <person name="Li X."/>
            <person name="Xing L."/>
            <person name="Huo D."/>
            <person name="Sun M."/>
            <person name="Wang L."/>
            <person name="Mercier A."/>
            <person name="Li F."/>
            <person name="Yang H."/>
            <person name="Xiang J."/>
        </authorList>
    </citation>
    <scope>NUCLEOTIDE SEQUENCE [LARGE SCALE GENOMIC DNA]</scope>
    <source>
        <strain evidence="2">Shaxun</strain>
        <tissue evidence="2">Muscle</tissue>
    </source>
</reference>